<feature type="domain" description="DUF4124" evidence="3">
    <location>
        <begin position="13"/>
        <end position="56"/>
    </location>
</feature>
<organism evidence="4 5">
    <name type="scientific">Allofranklinella schreckenbergeri</name>
    <dbReference type="NCBI Taxonomy" id="1076744"/>
    <lineage>
        <taxon>Bacteria</taxon>
        <taxon>Pseudomonadati</taxon>
        <taxon>Pseudomonadota</taxon>
        <taxon>Betaproteobacteria</taxon>
        <taxon>Burkholderiales</taxon>
        <taxon>Comamonadaceae</taxon>
        <taxon>Allofranklinella</taxon>
    </lineage>
</organism>
<dbReference type="InterPro" id="IPR025392">
    <property type="entry name" value="DUF4124"/>
</dbReference>
<evidence type="ECO:0000256" key="1">
    <source>
        <dbReference type="SAM" id="MobiDB-lite"/>
    </source>
</evidence>
<feature type="chain" id="PRO_5018171614" evidence="2">
    <location>
        <begin position="24"/>
        <end position="176"/>
    </location>
</feature>
<dbReference type="AlphaFoldDB" id="A0A3M6R1P6"/>
<feature type="signal peptide" evidence="2">
    <location>
        <begin position="1"/>
        <end position="23"/>
    </location>
</feature>
<protein>
    <submittedName>
        <fullName evidence="4">DUF4124 domain-containing protein</fullName>
    </submittedName>
</protein>
<keyword evidence="2" id="KW-0732">Signal</keyword>
<dbReference type="RefSeq" id="WP_122248345.1">
    <property type="nucleotide sequence ID" value="NZ_RDQK01000016.1"/>
</dbReference>
<reference evidence="4 5" key="1">
    <citation type="submission" date="2018-10" db="EMBL/GenBank/DDBJ databases">
        <title>Comamonadaceae CDC group NO-1 genome sequencing and assembly.</title>
        <authorList>
            <person name="Bernier A.-M."/>
            <person name="Bernard K."/>
        </authorList>
    </citation>
    <scope>NUCLEOTIDE SEQUENCE [LARGE SCALE GENOMIC DNA]</scope>
    <source>
        <strain evidence="4 5">NML180581</strain>
    </source>
</reference>
<evidence type="ECO:0000313" key="5">
    <source>
        <dbReference type="Proteomes" id="UP000281171"/>
    </source>
</evidence>
<proteinExistence type="predicted"/>
<feature type="compositionally biased region" description="Basic and acidic residues" evidence="1">
    <location>
        <begin position="98"/>
        <end position="109"/>
    </location>
</feature>
<gene>
    <name evidence="4" type="ORF">EBQ24_07355</name>
</gene>
<evidence type="ECO:0000313" key="4">
    <source>
        <dbReference type="EMBL" id="RMX09146.1"/>
    </source>
</evidence>
<dbReference type="Proteomes" id="UP000281171">
    <property type="component" value="Unassembled WGS sequence"/>
</dbReference>
<accession>A0A3M6R1P6</accession>
<dbReference type="EMBL" id="RDQK01000016">
    <property type="protein sequence ID" value="RMX09146.1"/>
    <property type="molecule type" value="Genomic_DNA"/>
</dbReference>
<dbReference type="Pfam" id="PF13511">
    <property type="entry name" value="DUF4124"/>
    <property type="match status" value="1"/>
</dbReference>
<comment type="caution">
    <text evidence="4">The sequence shown here is derived from an EMBL/GenBank/DDBJ whole genome shotgun (WGS) entry which is preliminary data.</text>
</comment>
<name>A0A3M6R1P6_9BURK</name>
<evidence type="ECO:0000259" key="3">
    <source>
        <dbReference type="Pfam" id="PF13511"/>
    </source>
</evidence>
<evidence type="ECO:0000256" key="2">
    <source>
        <dbReference type="SAM" id="SignalP"/>
    </source>
</evidence>
<feature type="region of interest" description="Disordered" evidence="1">
    <location>
        <begin position="38"/>
        <end position="109"/>
    </location>
</feature>
<sequence length="176" mass="19267">MFKPSFRILFAAITLSLAGAASAQWQWVDDSGRKVYSDTPPPAHIPQNRILKAPGKGAGSSLKPAATAAPPSSDNVPAEDNDLKAKVDAADNAQQQEQAKKQEAIDKKNAEIDRKNAEIERQNRATLCNSARIRLDQLTSGKRLSTVDQKGNVGFMNDAQREAERKRAQEDIRKNC</sequence>